<evidence type="ECO:0000313" key="2">
    <source>
        <dbReference type="Proteomes" id="UP000198345"/>
    </source>
</evidence>
<gene>
    <name evidence="1" type="ORF">B0A66_16930</name>
</gene>
<dbReference type="AlphaFoldDB" id="A0A226H0U4"/>
<dbReference type="Proteomes" id="UP000198345">
    <property type="component" value="Unassembled WGS sequence"/>
</dbReference>
<reference evidence="1 2" key="1">
    <citation type="submission" date="2016-11" db="EMBL/GenBank/DDBJ databases">
        <title>Whole genomes of Flavobacteriaceae.</title>
        <authorList>
            <person name="Stine C."/>
            <person name="Li C."/>
            <person name="Tadesse D."/>
        </authorList>
    </citation>
    <scope>NUCLEOTIDE SEQUENCE [LARGE SCALE GENOMIC DNA]</scope>
    <source>
        <strain evidence="1 2">DSM 18292</strain>
    </source>
</reference>
<sequence>MNYSKESVWYSGDWKNRGNHDHIPYNGIKISTTANYATSSSSVQKLVSVAVEVIDYTYDILGVSSKIAPLKPGIWTDIPIPMNNETLPPELNSEFTIIGTDNIGLGKLKLEVMKGGMFLNIKFRYGITGKKRDEIGYILHIEETITI</sequence>
<proteinExistence type="predicted"/>
<evidence type="ECO:0000313" key="1">
    <source>
        <dbReference type="EMBL" id="OXA87296.1"/>
    </source>
</evidence>
<dbReference type="RefSeq" id="WP_089051037.1">
    <property type="nucleotide sequence ID" value="NZ_FXTV01000006.1"/>
</dbReference>
<accession>A0A226H0U4</accession>
<keyword evidence="2" id="KW-1185">Reference proteome</keyword>
<comment type="caution">
    <text evidence="1">The sequence shown here is derived from an EMBL/GenBank/DDBJ whole genome shotgun (WGS) entry which is preliminary data.</text>
</comment>
<dbReference type="OrthoDB" id="1352444at2"/>
<organism evidence="1 2">
    <name type="scientific">Flavobacterium hercynium</name>
    <dbReference type="NCBI Taxonomy" id="387094"/>
    <lineage>
        <taxon>Bacteria</taxon>
        <taxon>Pseudomonadati</taxon>
        <taxon>Bacteroidota</taxon>
        <taxon>Flavobacteriia</taxon>
        <taxon>Flavobacteriales</taxon>
        <taxon>Flavobacteriaceae</taxon>
        <taxon>Flavobacterium</taxon>
    </lineage>
</organism>
<dbReference type="EMBL" id="MUGW01000036">
    <property type="protein sequence ID" value="OXA87296.1"/>
    <property type="molecule type" value="Genomic_DNA"/>
</dbReference>
<name>A0A226H0U4_9FLAO</name>
<protein>
    <submittedName>
        <fullName evidence="1">Uncharacterized protein</fullName>
    </submittedName>
</protein>